<dbReference type="EMBL" id="QBIY01012679">
    <property type="protein sequence ID" value="RXN19222.1"/>
    <property type="molecule type" value="Genomic_DNA"/>
</dbReference>
<keyword evidence="1" id="KW-0175">Coiled coil</keyword>
<comment type="caution">
    <text evidence="3">The sequence shown here is derived from an EMBL/GenBank/DDBJ whole genome shotgun (WGS) entry which is preliminary data.</text>
</comment>
<dbReference type="STRING" id="84645.A0A498MII1"/>
<dbReference type="Proteomes" id="UP000290572">
    <property type="component" value="Unassembled WGS sequence"/>
</dbReference>
<evidence type="ECO:0000313" key="3">
    <source>
        <dbReference type="EMBL" id="RXN19222.1"/>
    </source>
</evidence>
<feature type="region of interest" description="Disordered" evidence="2">
    <location>
        <begin position="1"/>
        <end position="23"/>
    </location>
</feature>
<dbReference type="AlphaFoldDB" id="A0A498MII1"/>
<name>A0A498MII1_LABRO</name>
<dbReference type="InterPro" id="IPR004244">
    <property type="entry name" value="Transposase_22"/>
</dbReference>
<evidence type="ECO:0000256" key="2">
    <source>
        <dbReference type="SAM" id="MobiDB-lite"/>
    </source>
</evidence>
<dbReference type="Gene3D" id="3.30.70.1820">
    <property type="entry name" value="L1 transposable element, RRM domain"/>
    <property type="match status" value="1"/>
</dbReference>
<feature type="coiled-coil region" evidence="1">
    <location>
        <begin position="46"/>
        <end position="80"/>
    </location>
</feature>
<keyword evidence="4" id="KW-1185">Reference proteome</keyword>
<reference evidence="3 4" key="1">
    <citation type="submission" date="2018-03" db="EMBL/GenBank/DDBJ databases">
        <title>Draft genome sequence of Rohu Carp (Labeo rohita).</title>
        <authorList>
            <person name="Das P."/>
            <person name="Kushwaha B."/>
            <person name="Joshi C.G."/>
            <person name="Kumar D."/>
            <person name="Nagpure N.S."/>
            <person name="Sahoo L."/>
            <person name="Das S.P."/>
            <person name="Bit A."/>
            <person name="Patnaik S."/>
            <person name="Meher P.K."/>
            <person name="Jayasankar P."/>
            <person name="Koringa P.G."/>
            <person name="Patel N.V."/>
            <person name="Hinsu A.T."/>
            <person name="Kumar R."/>
            <person name="Pandey M."/>
            <person name="Agarwal S."/>
            <person name="Srivastava S."/>
            <person name="Singh M."/>
            <person name="Iquebal M.A."/>
            <person name="Jaiswal S."/>
            <person name="Angadi U.B."/>
            <person name="Kumar N."/>
            <person name="Raza M."/>
            <person name="Shah T.M."/>
            <person name="Rai A."/>
            <person name="Jena J.K."/>
        </authorList>
    </citation>
    <scope>NUCLEOTIDE SEQUENCE [LARGE SCALE GENOMIC DNA]</scope>
    <source>
        <strain evidence="3">DASCIFA01</strain>
        <tissue evidence="3">Testis</tissue>
    </source>
</reference>
<proteinExistence type="predicted"/>
<gene>
    <name evidence="3" type="ORF">ROHU_007349</name>
</gene>
<feature type="compositionally biased region" description="Basic and acidic residues" evidence="2">
    <location>
        <begin position="8"/>
        <end position="21"/>
    </location>
</feature>
<sequence length="310" mass="35490">MKQGKRNKKEETNIGTSEKDSTVSADMAAEILTEMRAMRQEVAGKLEKIDASVKEVKEVVKNLENRMDESERRIGASEERGDRTERLLAYMLTKQRQLGEKCEDLESRSRRSNIRIYGVKEGAEGEMTMTEFTDNLLKSLLELPADRDLGIERAHRSLITAPTDPKASPRSIVVKFLHFPTKQQILFKAWSKKGLKYQGNIISLDNDYSLDIQRRRKEYRDIKRQLKERHIKFRSPYPAMLKVSLESGEKTFHSAWEAADGLKHLGITVSLSESELIEKELSQLGWLTQGQARGRHPSRAVLSDMRALTT</sequence>
<dbReference type="PANTHER" id="PTHR11505">
    <property type="entry name" value="L1 TRANSPOSABLE ELEMENT-RELATED"/>
    <property type="match status" value="1"/>
</dbReference>
<protein>
    <submittedName>
        <fullName evidence="3">Putative transposase element L1Md-A101/L1Md-A102/L1Md-A2</fullName>
    </submittedName>
</protein>
<evidence type="ECO:0000313" key="4">
    <source>
        <dbReference type="Proteomes" id="UP000290572"/>
    </source>
</evidence>
<organism evidence="3 4">
    <name type="scientific">Labeo rohita</name>
    <name type="common">Indian major carp</name>
    <name type="synonym">Cyprinus rohita</name>
    <dbReference type="NCBI Taxonomy" id="84645"/>
    <lineage>
        <taxon>Eukaryota</taxon>
        <taxon>Metazoa</taxon>
        <taxon>Chordata</taxon>
        <taxon>Craniata</taxon>
        <taxon>Vertebrata</taxon>
        <taxon>Euteleostomi</taxon>
        <taxon>Actinopterygii</taxon>
        <taxon>Neopterygii</taxon>
        <taxon>Teleostei</taxon>
        <taxon>Ostariophysi</taxon>
        <taxon>Cypriniformes</taxon>
        <taxon>Cyprinidae</taxon>
        <taxon>Labeoninae</taxon>
        <taxon>Labeonini</taxon>
        <taxon>Labeo</taxon>
    </lineage>
</organism>
<evidence type="ECO:0000256" key="1">
    <source>
        <dbReference type="SAM" id="Coils"/>
    </source>
</evidence>
<accession>A0A498MII1</accession>